<dbReference type="GO" id="GO:0042972">
    <property type="term" value="F:licheninase activity"/>
    <property type="evidence" value="ECO:0007669"/>
    <property type="project" value="UniProtKB-EC"/>
</dbReference>
<dbReference type="SUPFAM" id="SSF49899">
    <property type="entry name" value="Concanavalin A-like lectins/glucanases"/>
    <property type="match status" value="1"/>
</dbReference>
<dbReference type="Gene3D" id="2.60.120.200">
    <property type="match status" value="1"/>
</dbReference>
<protein>
    <submittedName>
        <fullName evidence="4">Beta-glucanase</fullName>
        <ecNumber evidence="4">3.2.1.73</ecNumber>
    </submittedName>
</protein>
<dbReference type="HOGENOM" id="CLU_019533_0_3_5"/>
<sequence>MKFVLVAAVLAVTASAAAAEAPAGYKLVWSDEFDAGTAPDPAKWDYDVTVNKTGWYNNEAQYYSAHRAENSRIENGNLIIEARKDDLSMMADWGGQHYSSARLVTRGRAEWTYGYFDIRAKLPCGRGQWPAIWLLGTGQWPNTGEIDIMEYVGHEPTTIHGNTHSLDTVAKSAPQGGKTELADPCTAFHNYQAEWTKDSITFLLNGKVYYHRERPKNASKQVWPYDVPEYLILNTAIGGNWGGQQGIDDTVFPTKFEIDYVRVYQK</sequence>
<keyword evidence="5" id="KW-1185">Reference proteome</keyword>
<dbReference type="STRING" id="715226.ABI_32150"/>
<keyword evidence="4" id="KW-0326">Glycosidase</keyword>
<evidence type="ECO:0000313" key="4">
    <source>
        <dbReference type="EMBL" id="EGF90200.1"/>
    </source>
</evidence>
<dbReference type="EC" id="3.2.1.73" evidence="4"/>
<dbReference type="RefSeq" id="WP_006273999.1">
    <property type="nucleotide sequence ID" value="NZ_GL883079.1"/>
</dbReference>
<name>F4QPR3_9CAUL</name>
<dbReference type="PANTHER" id="PTHR10963">
    <property type="entry name" value="GLYCOSYL HYDROLASE-RELATED"/>
    <property type="match status" value="1"/>
</dbReference>
<dbReference type="PROSITE" id="PS51762">
    <property type="entry name" value="GH16_2"/>
    <property type="match status" value="1"/>
</dbReference>
<dbReference type="Pfam" id="PF00722">
    <property type="entry name" value="Glyco_hydro_16"/>
    <property type="match status" value="1"/>
</dbReference>
<feature type="signal peptide" evidence="2">
    <location>
        <begin position="1"/>
        <end position="18"/>
    </location>
</feature>
<evidence type="ECO:0000256" key="2">
    <source>
        <dbReference type="SAM" id="SignalP"/>
    </source>
</evidence>
<dbReference type="GO" id="GO:0005975">
    <property type="term" value="P:carbohydrate metabolic process"/>
    <property type="evidence" value="ECO:0007669"/>
    <property type="project" value="InterPro"/>
</dbReference>
<keyword evidence="4" id="KW-0378">Hydrolase</keyword>
<evidence type="ECO:0000259" key="3">
    <source>
        <dbReference type="PROSITE" id="PS51762"/>
    </source>
</evidence>
<reference evidence="5" key="1">
    <citation type="submission" date="2011-03" db="EMBL/GenBank/DDBJ databases">
        <title>Draft genome sequence of Brevundimonas diminuta.</title>
        <authorList>
            <person name="Brown P.J.B."/>
            <person name="Buechlein A."/>
            <person name="Hemmerich C."/>
            <person name="Brun Y.V."/>
        </authorList>
    </citation>
    <scope>NUCLEOTIDE SEQUENCE [LARGE SCALE GENOMIC DNA]</scope>
    <source>
        <strain evidence="5">C19</strain>
    </source>
</reference>
<dbReference type="Proteomes" id="UP000006512">
    <property type="component" value="Unassembled WGS sequence"/>
</dbReference>
<dbReference type="eggNOG" id="COG2273">
    <property type="taxonomic scope" value="Bacteria"/>
</dbReference>
<dbReference type="InterPro" id="IPR013320">
    <property type="entry name" value="ConA-like_dom_sf"/>
</dbReference>
<organism evidence="4 5">
    <name type="scientific">Asticcacaulis biprosthecium C19</name>
    <dbReference type="NCBI Taxonomy" id="715226"/>
    <lineage>
        <taxon>Bacteria</taxon>
        <taxon>Pseudomonadati</taxon>
        <taxon>Pseudomonadota</taxon>
        <taxon>Alphaproteobacteria</taxon>
        <taxon>Caulobacterales</taxon>
        <taxon>Caulobacteraceae</taxon>
        <taxon>Asticcacaulis</taxon>
    </lineage>
</organism>
<evidence type="ECO:0000256" key="1">
    <source>
        <dbReference type="ARBA" id="ARBA00006865"/>
    </source>
</evidence>
<proteinExistence type="inferred from homology"/>
<dbReference type="PANTHER" id="PTHR10963:SF55">
    <property type="entry name" value="GLYCOSIDE HYDROLASE FAMILY 16 PROTEIN"/>
    <property type="match status" value="1"/>
</dbReference>
<feature type="chain" id="PRO_5003314312" evidence="2">
    <location>
        <begin position="19"/>
        <end position="266"/>
    </location>
</feature>
<dbReference type="EMBL" id="GL883079">
    <property type="protein sequence ID" value="EGF90200.1"/>
    <property type="molecule type" value="Genomic_DNA"/>
</dbReference>
<keyword evidence="2" id="KW-0732">Signal</keyword>
<feature type="domain" description="GH16" evidence="3">
    <location>
        <begin position="31"/>
        <end position="266"/>
    </location>
</feature>
<dbReference type="InterPro" id="IPR000757">
    <property type="entry name" value="Beta-glucanase-like"/>
</dbReference>
<dbReference type="InterPro" id="IPR050546">
    <property type="entry name" value="Glycosyl_Hydrlase_16"/>
</dbReference>
<comment type="similarity">
    <text evidence="1">Belongs to the glycosyl hydrolase 16 family.</text>
</comment>
<dbReference type="CDD" id="cd08023">
    <property type="entry name" value="GH16_laminarinase_like"/>
    <property type="match status" value="1"/>
</dbReference>
<gene>
    <name evidence="4" type="ORF">ABI_32150</name>
</gene>
<evidence type="ECO:0000313" key="5">
    <source>
        <dbReference type="Proteomes" id="UP000006512"/>
    </source>
</evidence>
<accession>F4QPR3</accession>
<dbReference type="AlphaFoldDB" id="F4QPR3"/>